<keyword evidence="2" id="KW-1185">Reference proteome</keyword>
<dbReference type="AlphaFoldDB" id="A0A086MRH2"/>
<dbReference type="Proteomes" id="UP000029095">
    <property type="component" value="Unassembled WGS sequence"/>
</dbReference>
<name>A0A086MRH2_9ACTN</name>
<gene>
    <name evidence="1" type="ORF">FM21_35130</name>
</gene>
<accession>A0A086MRH2</accession>
<protein>
    <submittedName>
        <fullName evidence="1">Uncharacterized protein</fullName>
    </submittedName>
</protein>
<evidence type="ECO:0000313" key="2">
    <source>
        <dbReference type="Proteomes" id="UP000029095"/>
    </source>
</evidence>
<proteinExistence type="predicted"/>
<evidence type="ECO:0000313" key="1">
    <source>
        <dbReference type="EMBL" id="KFG71490.1"/>
    </source>
</evidence>
<dbReference type="EMBL" id="JNFQ01000007">
    <property type="protein sequence ID" value="KFG71490.1"/>
    <property type="molecule type" value="Genomic_DNA"/>
</dbReference>
<sequence length="77" mass="8255">MQARPTVDGSREPSRGVTIELLLGTRPRRPMLDYCDLWPLSLGGAEGRSSIKGWMATMMACPFTAGDGDTLTSPAKA</sequence>
<dbReference type="HOGENOM" id="CLU_2636587_0_0_11"/>
<comment type="caution">
    <text evidence="1">The sequence shown here is derived from an EMBL/GenBank/DDBJ whole genome shotgun (WGS) entry which is preliminary data.</text>
</comment>
<organism evidence="1 2">
    <name type="scientific">Streptomyces mutabilis</name>
    <dbReference type="NCBI Taxonomy" id="67332"/>
    <lineage>
        <taxon>Bacteria</taxon>
        <taxon>Bacillati</taxon>
        <taxon>Actinomycetota</taxon>
        <taxon>Actinomycetes</taxon>
        <taxon>Kitasatosporales</taxon>
        <taxon>Streptomycetaceae</taxon>
        <taxon>Streptomyces</taxon>
    </lineage>
</organism>
<reference evidence="1 2" key="1">
    <citation type="submission" date="2014-05" db="EMBL/GenBank/DDBJ databases">
        <title>Complete genome sequence of the Streptomyces mutabilis TRM45540.</title>
        <authorList>
            <person name="Luo X."/>
            <person name="Zhang L."/>
        </authorList>
    </citation>
    <scope>NUCLEOTIDE SEQUENCE [LARGE SCALE GENOMIC DNA]</scope>
    <source>
        <strain evidence="1 2">TRM45540</strain>
    </source>
</reference>